<sequence>MESSVKGSLGKKNFLIKKWERCRSIHSSGHSFDGEEEDSAGRVFPVYVGPEKQWLDEIHESFGGGGDGDYVNGASWMRVGIWVIKKGM</sequence>
<dbReference type="AlphaFoldDB" id="A0A9R1WIG7"/>
<dbReference type="Proteomes" id="UP000235145">
    <property type="component" value="Unassembled WGS sequence"/>
</dbReference>
<gene>
    <name evidence="1" type="ORF">LSAT_V11C100012790</name>
</gene>
<protein>
    <submittedName>
        <fullName evidence="1">Uncharacterized protein</fullName>
    </submittedName>
</protein>
<reference evidence="1 2" key="1">
    <citation type="journal article" date="2017" name="Nat. Commun.">
        <title>Genome assembly with in vitro proximity ligation data and whole-genome triplication in lettuce.</title>
        <authorList>
            <person name="Reyes-Chin-Wo S."/>
            <person name="Wang Z."/>
            <person name="Yang X."/>
            <person name="Kozik A."/>
            <person name="Arikit S."/>
            <person name="Song C."/>
            <person name="Xia L."/>
            <person name="Froenicke L."/>
            <person name="Lavelle D.O."/>
            <person name="Truco M.J."/>
            <person name="Xia R."/>
            <person name="Zhu S."/>
            <person name="Xu C."/>
            <person name="Xu H."/>
            <person name="Xu X."/>
            <person name="Cox K."/>
            <person name="Korf I."/>
            <person name="Meyers B.C."/>
            <person name="Michelmore R.W."/>
        </authorList>
    </citation>
    <scope>NUCLEOTIDE SEQUENCE [LARGE SCALE GENOMIC DNA]</scope>
    <source>
        <strain evidence="2">cv. Salinas</strain>
        <tissue evidence="1">Seedlings</tissue>
    </source>
</reference>
<keyword evidence="2" id="KW-1185">Reference proteome</keyword>
<dbReference type="EMBL" id="NBSK02000001">
    <property type="protein sequence ID" value="KAJ0227347.1"/>
    <property type="molecule type" value="Genomic_DNA"/>
</dbReference>
<proteinExistence type="predicted"/>
<evidence type="ECO:0000313" key="2">
    <source>
        <dbReference type="Proteomes" id="UP000235145"/>
    </source>
</evidence>
<organism evidence="1 2">
    <name type="scientific">Lactuca sativa</name>
    <name type="common">Garden lettuce</name>
    <dbReference type="NCBI Taxonomy" id="4236"/>
    <lineage>
        <taxon>Eukaryota</taxon>
        <taxon>Viridiplantae</taxon>
        <taxon>Streptophyta</taxon>
        <taxon>Embryophyta</taxon>
        <taxon>Tracheophyta</taxon>
        <taxon>Spermatophyta</taxon>
        <taxon>Magnoliopsida</taxon>
        <taxon>eudicotyledons</taxon>
        <taxon>Gunneridae</taxon>
        <taxon>Pentapetalae</taxon>
        <taxon>asterids</taxon>
        <taxon>campanulids</taxon>
        <taxon>Asterales</taxon>
        <taxon>Asteraceae</taxon>
        <taxon>Cichorioideae</taxon>
        <taxon>Cichorieae</taxon>
        <taxon>Lactucinae</taxon>
        <taxon>Lactuca</taxon>
    </lineage>
</organism>
<name>A0A9R1WIG7_LACSA</name>
<accession>A0A9R1WIG7</accession>
<evidence type="ECO:0000313" key="1">
    <source>
        <dbReference type="EMBL" id="KAJ0227347.1"/>
    </source>
</evidence>
<comment type="caution">
    <text evidence="1">The sequence shown here is derived from an EMBL/GenBank/DDBJ whole genome shotgun (WGS) entry which is preliminary data.</text>
</comment>